<name>A0A1S3WFL9_ERIEU</name>
<dbReference type="InterPro" id="IPR021109">
    <property type="entry name" value="Peptidase_aspartic_dom_sf"/>
</dbReference>
<dbReference type="GeneID" id="103116391"/>
<dbReference type="CTD" id="83714"/>
<protein>
    <submittedName>
        <fullName evidence="3">Nuclear receptor-interacting protein 2 isoform X1</fullName>
    </submittedName>
</protein>
<reference evidence="3" key="1">
    <citation type="submission" date="2025-08" db="UniProtKB">
        <authorList>
            <consortium name="RefSeq"/>
        </authorList>
    </citation>
    <scope>IDENTIFICATION</scope>
</reference>
<sequence>MPSPPSRSRRVFSSGASLPPRQPWTPRLRNSRRAGAAWSPAGLGVAGRAMSSGRGAAGRAGRGRHHRPEHSPLFLHQDSADLLPLDALRRLGSSKDLQPRTVVQRRLVEEGWNRHQSESPRDGRGPSRPEMPALLINCKCRDQVLRVAVDTGTQHNQISAACLSRLGLEQRGLQTSAGGLASGAHTRVEEVELQLGQETVVCSAHVVGECWWQPHSPPCLPLLLQPSHRGPIPVSRSAGGRWAEEGMVPLGSPLGSVVLA</sequence>
<dbReference type="Proteomes" id="UP001652624">
    <property type="component" value="Chromosome 4"/>
</dbReference>
<feature type="compositionally biased region" description="Basic and acidic residues" evidence="1">
    <location>
        <begin position="111"/>
        <end position="127"/>
    </location>
</feature>
<dbReference type="RefSeq" id="XP_016045125.2">
    <property type="nucleotide sequence ID" value="XM_016189639.2"/>
</dbReference>
<keyword evidence="3" id="KW-0675">Receptor</keyword>
<accession>A0A1S3WFL9</accession>
<dbReference type="PANTHER" id="PTHR12917">
    <property type="entry name" value="ASPARTYL PROTEASE DDI-RELATED"/>
    <property type="match status" value="1"/>
</dbReference>
<proteinExistence type="predicted"/>
<gene>
    <name evidence="3" type="primary">NRIP2</name>
</gene>
<evidence type="ECO:0000256" key="1">
    <source>
        <dbReference type="SAM" id="MobiDB-lite"/>
    </source>
</evidence>
<keyword evidence="2" id="KW-1185">Reference proteome</keyword>
<dbReference type="PANTHER" id="PTHR12917:SF17">
    <property type="entry name" value="NUCLEAR RECEPTOR-INTERACTING PROTEIN 2"/>
    <property type="match status" value="1"/>
</dbReference>
<dbReference type="AlphaFoldDB" id="A0A1S3WFL9"/>
<dbReference type="Gene3D" id="2.40.70.10">
    <property type="entry name" value="Acid Proteases"/>
    <property type="match status" value="1"/>
</dbReference>
<dbReference type="SUPFAM" id="SSF50630">
    <property type="entry name" value="Acid proteases"/>
    <property type="match status" value="1"/>
</dbReference>
<organism evidence="2 3">
    <name type="scientific">Erinaceus europaeus</name>
    <name type="common">Western European hedgehog</name>
    <dbReference type="NCBI Taxonomy" id="9365"/>
    <lineage>
        <taxon>Eukaryota</taxon>
        <taxon>Metazoa</taxon>
        <taxon>Chordata</taxon>
        <taxon>Craniata</taxon>
        <taxon>Vertebrata</taxon>
        <taxon>Euteleostomi</taxon>
        <taxon>Mammalia</taxon>
        <taxon>Eutheria</taxon>
        <taxon>Laurasiatheria</taxon>
        <taxon>Eulipotyphla</taxon>
        <taxon>Erinaceidae</taxon>
        <taxon>Erinaceinae</taxon>
        <taxon>Erinaceus</taxon>
    </lineage>
</organism>
<dbReference type="OrthoDB" id="1047367at2759"/>
<feature type="region of interest" description="Disordered" evidence="1">
    <location>
        <begin position="111"/>
        <end position="130"/>
    </location>
</feature>
<evidence type="ECO:0000313" key="3">
    <source>
        <dbReference type="RefSeq" id="XP_016045125.2"/>
    </source>
</evidence>
<feature type="region of interest" description="Disordered" evidence="1">
    <location>
        <begin position="1"/>
        <end position="75"/>
    </location>
</feature>
<dbReference type="Pfam" id="PF13650">
    <property type="entry name" value="Asp_protease_2"/>
    <property type="match status" value="1"/>
</dbReference>
<evidence type="ECO:0000313" key="2">
    <source>
        <dbReference type="Proteomes" id="UP001652624"/>
    </source>
</evidence>